<gene>
    <name evidence="2" type="ORF">OSCT_2852</name>
</gene>
<protein>
    <recommendedName>
        <fullName evidence="1">4-vinyl reductase 4VR domain-containing protein</fullName>
    </recommendedName>
</protein>
<dbReference type="EMBL" id="ADVR01000119">
    <property type="protein sequence ID" value="EFO79271.1"/>
    <property type="molecule type" value="Genomic_DNA"/>
</dbReference>
<dbReference type="InterPro" id="IPR024096">
    <property type="entry name" value="NO_sig/Golgi_transp_ligand-bd"/>
</dbReference>
<dbReference type="SUPFAM" id="SSF111126">
    <property type="entry name" value="Ligand-binding domain in the NO signalling and Golgi transport"/>
    <property type="match status" value="1"/>
</dbReference>
<dbReference type="Pfam" id="PF02830">
    <property type="entry name" value="V4R"/>
    <property type="match status" value="1"/>
</dbReference>
<dbReference type="STRING" id="765420.OSCT_2852"/>
<evidence type="ECO:0000313" key="3">
    <source>
        <dbReference type="Proteomes" id="UP000054010"/>
    </source>
</evidence>
<comment type="caution">
    <text evidence="2">The sequence shown here is derived from an EMBL/GenBank/DDBJ whole genome shotgun (WGS) entry which is preliminary data.</text>
</comment>
<organism evidence="2 3">
    <name type="scientific">Oscillochloris trichoides DG-6</name>
    <dbReference type="NCBI Taxonomy" id="765420"/>
    <lineage>
        <taxon>Bacteria</taxon>
        <taxon>Bacillati</taxon>
        <taxon>Chloroflexota</taxon>
        <taxon>Chloroflexia</taxon>
        <taxon>Chloroflexales</taxon>
        <taxon>Chloroflexineae</taxon>
        <taxon>Oscillochloridaceae</taxon>
        <taxon>Oscillochloris</taxon>
    </lineage>
</organism>
<dbReference type="HOGENOM" id="CLU_142786_0_0_0"/>
<evidence type="ECO:0000259" key="1">
    <source>
        <dbReference type="SMART" id="SM00989"/>
    </source>
</evidence>
<dbReference type="SMART" id="SM00989">
    <property type="entry name" value="V4R"/>
    <property type="match status" value="1"/>
</dbReference>
<dbReference type="eggNOG" id="COG1719">
    <property type="taxonomic scope" value="Bacteria"/>
</dbReference>
<feature type="domain" description="4-vinyl reductase 4VR" evidence="1">
    <location>
        <begin position="50"/>
        <end position="112"/>
    </location>
</feature>
<reference evidence="2 3" key="1">
    <citation type="journal article" date="2011" name="J. Bacteriol.">
        <title>Draft genome sequence of the anoxygenic filamentous phototrophic bacterium Oscillochloris trichoides subsp. DG-6.</title>
        <authorList>
            <person name="Kuznetsov B.B."/>
            <person name="Ivanovsky R.N."/>
            <person name="Keppen O.I."/>
            <person name="Sukhacheva M.V."/>
            <person name="Bumazhkin B.K."/>
            <person name="Patutina E.O."/>
            <person name="Beletsky A.V."/>
            <person name="Mardanov A.V."/>
            <person name="Baslerov R.V."/>
            <person name="Panteleeva A.N."/>
            <person name="Kolganova T.V."/>
            <person name="Ravin N.V."/>
            <person name="Skryabin K.G."/>
        </authorList>
    </citation>
    <scope>NUCLEOTIDE SEQUENCE [LARGE SCALE GENOMIC DNA]</scope>
    <source>
        <strain evidence="2 3">DG-6</strain>
    </source>
</reference>
<dbReference type="AlphaFoldDB" id="E1IHQ1"/>
<dbReference type="Gene3D" id="3.30.1380.20">
    <property type="entry name" value="Trafficking protein particle complex subunit 3"/>
    <property type="match status" value="1"/>
</dbReference>
<accession>E1IHQ1</accession>
<dbReference type="Proteomes" id="UP000054010">
    <property type="component" value="Unassembled WGS sequence"/>
</dbReference>
<dbReference type="InterPro" id="IPR004096">
    <property type="entry name" value="V4R"/>
</dbReference>
<keyword evidence="3" id="KW-1185">Reference proteome</keyword>
<proteinExistence type="predicted"/>
<name>E1IHQ1_9CHLR</name>
<sequence>MRGQDIVKGLGLEGKVQSAADIQQHLAKILGIDGTRLCLVQKVVAKDNGGFEVHITEGACTAGVHDAPEPHCAFTMGVFIGSISSFTGKRMTGKETMCTGMGAAECVYQIDPLD</sequence>
<evidence type="ECO:0000313" key="2">
    <source>
        <dbReference type="EMBL" id="EFO79271.1"/>
    </source>
</evidence>